<keyword evidence="6 11" id="KW-0418">Kinase</keyword>
<dbReference type="PANTHER" id="PTHR24421">
    <property type="entry name" value="NITRATE/NITRITE SENSOR PROTEIN NARX-RELATED"/>
    <property type="match status" value="1"/>
</dbReference>
<proteinExistence type="predicted"/>
<dbReference type="PANTHER" id="PTHR24421:SF10">
    <property type="entry name" value="NITRATE_NITRITE SENSOR PROTEIN NARQ"/>
    <property type="match status" value="1"/>
</dbReference>
<evidence type="ECO:0000256" key="3">
    <source>
        <dbReference type="ARBA" id="ARBA00022553"/>
    </source>
</evidence>
<dbReference type="EC" id="2.7.13.3" evidence="2"/>
<evidence type="ECO:0000256" key="5">
    <source>
        <dbReference type="ARBA" id="ARBA00022741"/>
    </source>
</evidence>
<dbReference type="Pfam" id="PF02518">
    <property type="entry name" value="HATPase_c"/>
    <property type="match status" value="1"/>
</dbReference>
<keyword evidence="9" id="KW-0472">Membrane</keyword>
<keyword evidence="9" id="KW-0812">Transmembrane</keyword>
<dbReference type="OrthoDB" id="227596at2"/>
<feature type="transmembrane region" description="Helical" evidence="9">
    <location>
        <begin position="12"/>
        <end position="35"/>
    </location>
</feature>
<dbReference type="AlphaFoldDB" id="A0A3N0CID1"/>
<evidence type="ECO:0000259" key="10">
    <source>
        <dbReference type="SMART" id="SM00387"/>
    </source>
</evidence>
<organism evidence="11 12">
    <name type="scientific">Nocardioides marmoriginsengisoli</name>
    <dbReference type="NCBI Taxonomy" id="661483"/>
    <lineage>
        <taxon>Bacteria</taxon>
        <taxon>Bacillati</taxon>
        <taxon>Actinomycetota</taxon>
        <taxon>Actinomycetes</taxon>
        <taxon>Propionibacteriales</taxon>
        <taxon>Nocardioidaceae</taxon>
        <taxon>Nocardioides</taxon>
    </lineage>
</organism>
<dbReference type="GO" id="GO:0046983">
    <property type="term" value="F:protein dimerization activity"/>
    <property type="evidence" value="ECO:0007669"/>
    <property type="project" value="InterPro"/>
</dbReference>
<dbReference type="SUPFAM" id="SSF55874">
    <property type="entry name" value="ATPase domain of HSP90 chaperone/DNA topoisomerase II/histidine kinase"/>
    <property type="match status" value="1"/>
</dbReference>
<feature type="domain" description="Histidine kinase/HSP90-like ATPase" evidence="10">
    <location>
        <begin position="578"/>
        <end position="669"/>
    </location>
</feature>
<protein>
    <recommendedName>
        <fullName evidence="2">histidine kinase</fullName>
        <ecNumber evidence="2">2.7.13.3</ecNumber>
    </recommendedName>
</protein>
<evidence type="ECO:0000313" key="12">
    <source>
        <dbReference type="Proteomes" id="UP000267128"/>
    </source>
</evidence>
<dbReference type="Pfam" id="PF07730">
    <property type="entry name" value="HisKA_3"/>
    <property type="match status" value="1"/>
</dbReference>
<dbReference type="Gene3D" id="1.20.5.1930">
    <property type="match status" value="1"/>
</dbReference>
<evidence type="ECO:0000256" key="7">
    <source>
        <dbReference type="ARBA" id="ARBA00022840"/>
    </source>
</evidence>
<dbReference type="SMART" id="SM00387">
    <property type="entry name" value="HATPase_c"/>
    <property type="match status" value="1"/>
</dbReference>
<evidence type="ECO:0000313" key="11">
    <source>
        <dbReference type="EMBL" id="RNL63238.1"/>
    </source>
</evidence>
<dbReference type="Gene3D" id="3.30.565.10">
    <property type="entry name" value="Histidine kinase-like ATPase, C-terminal domain"/>
    <property type="match status" value="1"/>
</dbReference>
<dbReference type="CDD" id="cd16917">
    <property type="entry name" value="HATPase_UhpB-NarQ-NarX-like"/>
    <property type="match status" value="1"/>
</dbReference>
<dbReference type="EMBL" id="RJSE01000007">
    <property type="protein sequence ID" value="RNL63238.1"/>
    <property type="molecule type" value="Genomic_DNA"/>
</dbReference>
<evidence type="ECO:0000256" key="1">
    <source>
        <dbReference type="ARBA" id="ARBA00000085"/>
    </source>
</evidence>
<feature type="transmembrane region" description="Helical" evidence="9">
    <location>
        <begin position="120"/>
        <end position="136"/>
    </location>
</feature>
<name>A0A3N0CID1_9ACTN</name>
<keyword evidence="5" id="KW-0547">Nucleotide-binding</keyword>
<feature type="transmembrane region" description="Helical" evidence="9">
    <location>
        <begin position="41"/>
        <end position="64"/>
    </location>
</feature>
<keyword evidence="8" id="KW-0902">Two-component regulatory system</keyword>
<dbReference type="RefSeq" id="WP_123228531.1">
    <property type="nucleotide sequence ID" value="NZ_RJSE01000007.1"/>
</dbReference>
<evidence type="ECO:0000256" key="6">
    <source>
        <dbReference type="ARBA" id="ARBA00022777"/>
    </source>
</evidence>
<sequence>MSLTSPVPGMPRVATAIAVAAWAIAALAVALVVVARPSADIGFWFFAVDVMVAIVYGTVAAVTLSRRRHPVPWILAVTAVGGGLASLSYGWTTLTLRYPDAPFFGRLTPYVEDAQLQNTAWVPGTLALFLVIPWLIRDRPLRWEWLGPVTGTGVIAVMVYERYAKEGAWDRTLFIVTVALGVLTAAAVELRRRTGPAEERNGLGWLALGTLVMALSFLPLTMPIGYDDELQVPTVALFGDTWNFLDVLSITPALHLAAQALFPAAILVAVLRGRMWGLDLAISRATLSALLALGLVGVYLLVSLVAQQVIPGDGFAHLVSAAAVAVAVQPARLVAEARVNRLVYGDAVADPAHLVRRFGNQLGEAGSADELFAGLARDLGTGMRLESVTIRPIGARAVPWGEPTSAPTVVPLLHRGEEVGTVEVTLPAGESLGPRGEQMIAEFGAVAATALAVLHQARQVDEARARLTRVRLEERRVIRREIHDGLGPSLAGLRLGLQGARNLLGRDDEAAGKILQQLQGELDQRVQDVRSLSHSLLPPVLDELGLGPALAELAARHRDTGLDVTSTATGIPAGLDPGLAATAYAIATEALSNAGRHSGATRCRLDAAVREDALVVEIADDGSGIGPDAVPGVGSSSMRERAEELGGILEVLDNQPSGTRVRAVLPLEVSRA</sequence>
<keyword evidence="9" id="KW-1133">Transmembrane helix</keyword>
<feature type="transmembrane region" description="Helical" evidence="9">
    <location>
        <begin position="244"/>
        <end position="270"/>
    </location>
</feature>
<dbReference type="GO" id="GO:0005524">
    <property type="term" value="F:ATP binding"/>
    <property type="evidence" value="ECO:0007669"/>
    <property type="project" value="UniProtKB-KW"/>
</dbReference>
<feature type="transmembrane region" description="Helical" evidence="9">
    <location>
        <begin position="282"/>
        <end position="302"/>
    </location>
</feature>
<keyword evidence="12" id="KW-1185">Reference proteome</keyword>
<feature type="transmembrane region" description="Helical" evidence="9">
    <location>
        <begin position="172"/>
        <end position="190"/>
    </location>
</feature>
<keyword evidence="4" id="KW-0808">Transferase</keyword>
<evidence type="ECO:0000256" key="4">
    <source>
        <dbReference type="ARBA" id="ARBA00022679"/>
    </source>
</evidence>
<evidence type="ECO:0000256" key="8">
    <source>
        <dbReference type="ARBA" id="ARBA00023012"/>
    </source>
</evidence>
<evidence type="ECO:0000256" key="2">
    <source>
        <dbReference type="ARBA" id="ARBA00012438"/>
    </source>
</evidence>
<accession>A0A3N0CID1</accession>
<reference evidence="11 12" key="1">
    <citation type="submission" date="2018-11" db="EMBL/GenBank/DDBJ databases">
        <authorList>
            <person name="Li F."/>
        </authorList>
    </citation>
    <scope>NUCLEOTIDE SEQUENCE [LARGE SCALE GENOMIC DNA]</scope>
    <source>
        <strain evidence="11 12">Gsoil 097</strain>
    </source>
</reference>
<dbReference type="InterPro" id="IPR011712">
    <property type="entry name" value="Sig_transdc_His_kin_sub3_dim/P"/>
</dbReference>
<gene>
    <name evidence="11" type="ORF">EFK50_16225</name>
</gene>
<dbReference type="InterPro" id="IPR003594">
    <property type="entry name" value="HATPase_dom"/>
</dbReference>
<feature type="transmembrane region" description="Helical" evidence="9">
    <location>
        <begin position="143"/>
        <end position="160"/>
    </location>
</feature>
<dbReference type="GO" id="GO:0016020">
    <property type="term" value="C:membrane"/>
    <property type="evidence" value="ECO:0007669"/>
    <property type="project" value="InterPro"/>
</dbReference>
<keyword evidence="7" id="KW-0067">ATP-binding</keyword>
<dbReference type="InterPro" id="IPR036890">
    <property type="entry name" value="HATPase_C_sf"/>
</dbReference>
<dbReference type="InterPro" id="IPR050482">
    <property type="entry name" value="Sensor_HK_TwoCompSys"/>
</dbReference>
<dbReference type="Proteomes" id="UP000267128">
    <property type="component" value="Unassembled WGS sequence"/>
</dbReference>
<keyword evidence="3" id="KW-0597">Phosphoprotein</keyword>
<feature type="transmembrane region" description="Helical" evidence="9">
    <location>
        <begin position="71"/>
        <end position="91"/>
    </location>
</feature>
<dbReference type="GO" id="GO:0000155">
    <property type="term" value="F:phosphorelay sensor kinase activity"/>
    <property type="evidence" value="ECO:0007669"/>
    <property type="project" value="InterPro"/>
</dbReference>
<feature type="transmembrane region" description="Helical" evidence="9">
    <location>
        <begin position="202"/>
        <end position="224"/>
    </location>
</feature>
<comment type="catalytic activity">
    <reaction evidence="1">
        <text>ATP + protein L-histidine = ADP + protein N-phospho-L-histidine.</text>
        <dbReference type="EC" id="2.7.13.3"/>
    </reaction>
</comment>
<evidence type="ECO:0000256" key="9">
    <source>
        <dbReference type="SAM" id="Phobius"/>
    </source>
</evidence>
<comment type="caution">
    <text evidence="11">The sequence shown here is derived from an EMBL/GenBank/DDBJ whole genome shotgun (WGS) entry which is preliminary data.</text>
</comment>